<dbReference type="AlphaFoldDB" id="A0A160SY44"/>
<keyword evidence="1" id="KW-1133">Transmembrane helix</keyword>
<gene>
    <name evidence="3" type="ORF">CFX0092_A0063</name>
</gene>
<evidence type="ECO:0000313" key="3">
    <source>
        <dbReference type="EMBL" id="CUS01944.2"/>
    </source>
</evidence>
<organism evidence="3 4">
    <name type="scientific">Candidatus Promineifilum breve</name>
    <dbReference type="NCBI Taxonomy" id="1806508"/>
    <lineage>
        <taxon>Bacteria</taxon>
        <taxon>Bacillati</taxon>
        <taxon>Chloroflexota</taxon>
        <taxon>Ardenticatenia</taxon>
        <taxon>Candidatus Promineifilales</taxon>
        <taxon>Candidatus Promineifilaceae</taxon>
        <taxon>Candidatus Promineifilum</taxon>
    </lineage>
</organism>
<feature type="transmembrane region" description="Helical" evidence="1">
    <location>
        <begin position="60"/>
        <end position="78"/>
    </location>
</feature>
<dbReference type="Pfam" id="PF14229">
    <property type="entry name" value="DUF4332"/>
    <property type="match status" value="1"/>
</dbReference>
<reference evidence="3" key="1">
    <citation type="submission" date="2016-01" db="EMBL/GenBank/DDBJ databases">
        <authorList>
            <person name="Mcilroy J.S."/>
            <person name="Karst M S."/>
            <person name="Albertsen M."/>
        </authorList>
    </citation>
    <scope>NUCLEOTIDE SEQUENCE</scope>
    <source>
        <strain evidence="3">Cfx-K</strain>
    </source>
</reference>
<evidence type="ECO:0000313" key="4">
    <source>
        <dbReference type="Proteomes" id="UP000215027"/>
    </source>
</evidence>
<name>A0A160SY44_9CHLR</name>
<dbReference type="KEGG" id="pbf:CFX0092_A0063"/>
<sequence>MKFLIALLTAATGLLHILVGFGWLGGGGGTMWMLVLNGVGYLVLLALYWTASGSRGTIRWILLIYTLITLVGYFIIGAGFSGGTIPLVIKAIELLLIILLFLDRGSDRVAVQPAPATRMAGPTTTSSSYSSTRTVTAPTTDVAMTGMAAGAAAGTSSTATGAAGVAGAAAAAAALDDRVDYAVDRTLAASGQVGNVVEEGIDDVGYATTDMGDRVGTVVDTVQAEAAGAYDAVSDKSGSMADTAGDMLDDTGDAIGDAVDYVGDKAHDAYDAAGDALSGGLAAIGAAVAGVAGDTEDVVSRDAAAIDAANLAAEPSPEELRADLENYLRSFGSGSEFRKEIEYIEGIGAVYGQKLRAVGVSTVLDLMVNGATRRGRKHISDQSGISQSMILTWVNHVDLFRIKGVAQEYADLLEQSGVDTVVELAQRNPSNLHKRMVDINEQKKLVRRLPHASEVQSWVEQAKNLRRVVHY</sequence>
<feature type="domain" description="DUF4332" evidence="2">
    <location>
        <begin position="345"/>
        <end position="465"/>
    </location>
</feature>
<dbReference type="Gene3D" id="1.10.150.20">
    <property type="entry name" value="5' to 3' exonuclease, C-terminal subdomain"/>
    <property type="match status" value="1"/>
</dbReference>
<feature type="transmembrane region" description="Helical" evidence="1">
    <location>
        <begin position="30"/>
        <end position="48"/>
    </location>
</feature>
<dbReference type="InterPro" id="IPR025567">
    <property type="entry name" value="DUF4332"/>
</dbReference>
<keyword evidence="1" id="KW-0812">Transmembrane</keyword>
<keyword evidence="1" id="KW-0472">Membrane</keyword>
<evidence type="ECO:0000256" key="1">
    <source>
        <dbReference type="SAM" id="Phobius"/>
    </source>
</evidence>
<keyword evidence="4" id="KW-1185">Reference proteome</keyword>
<dbReference type="RefSeq" id="WP_197699823.1">
    <property type="nucleotide sequence ID" value="NZ_LN890655.1"/>
</dbReference>
<dbReference type="Proteomes" id="UP000215027">
    <property type="component" value="Chromosome I"/>
</dbReference>
<proteinExistence type="predicted"/>
<evidence type="ECO:0000259" key="2">
    <source>
        <dbReference type="Pfam" id="PF14229"/>
    </source>
</evidence>
<dbReference type="EMBL" id="LN890655">
    <property type="protein sequence ID" value="CUS01944.2"/>
    <property type="molecule type" value="Genomic_DNA"/>
</dbReference>
<accession>A0A160SY44</accession>
<protein>
    <recommendedName>
        <fullName evidence="2">DUF4332 domain-containing protein</fullName>
    </recommendedName>
</protein>